<dbReference type="Pfam" id="PF03336">
    <property type="entry name" value="Pox_C4_C10"/>
    <property type="match status" value="1"/>
</dbReference>
<reference evidence="1 2" key="1">
    <citation type="journal article" date="2016" name="Virus Genes">
        <title>The genomes of three North American orthopoxviruses.</title>
        <authorList>
            <person name="Smithson C."/>
            <person name="Tang N."/>
            <person name="Sammons S."/>
            <person name="Frace M."/>
            <person name="Batra D."/>
            <person name="Li Y."/>
            <person name="Emerson G.L."/>
            <person name="Carroll D.S."/>
            <person name="Upton C."/>
        </authorList>
    </citation>
    <scope>NUCLEOTIDE SEQUENCE [LARGE SCALE GENOMIC DNA]</scope>
    <source>
        <strain evidence="1 2">WA</strain>
    </source>
</reference>
<accession>A0A1C9KBH6</accession>
<gene>
    <name evidence="1" type="ORF">SKPV-WA-023</name>
</gene>
<dbReference type="RefSeq" id="YP_009282717.1">
    <property type="nucleotide sequence ID" value="NC_031038.1"/>
</dbReference>
<evidence type="ECO:0000313" key="2">
    <source>
        <dbReference type="Proteomes" id="UP000201873"/>
    </source>
</evidence>
<dbReference type="GeneID" id="29057601"/>
<keyword evidence="1" id="KW-0675">Receptor</keyword>
<evidence type="ECO:0000313" key="1">
    <source>
        <dbReference type="EMBL" id="AOP31502.1"/>
    </source>
</evidence>
<sequence>MGNVKIFNRGEFDDIRSDLLDLLKFINWNTINSNISISSTETIDVSRSISEILYKQLKNVHNVEVSSGITFIKYNRFDTNDYEVNISDNDMEYYLVICLDKSSTVKTIICPTSETTIISSEDIMFSKTLDFRFSNVKCGYKIVVCSVSISYKPSMCRIKYNDSKYIDISADQEGNNLCYCSITMDSHHLIDLETIGVLVDRSGKCLVVDEFYYRFRKNKIYDSFIDLCMDHIFELPDMDELLTLRNEDGKNIAWDTNKLDNNCKTWIPSSDDDYNFLYKLMNLKSKDNKFEYYVLVGDTEPCTVLTFKVRKYYLNIDM</sequence>
<dbReference type="PIRSF" id="PIRSF003698">
    <property type="entry name" value="VAC_C10L"/>
    <property type="match status" value="1"/>
</dbReference>
<keyword evidence="2" id="KW-1185">Reference proteome</keyword>
<dbReference type="InterPro" id="IPR005004">
    <property type="entry name" value="Poxvirus_C4/C10"/>
</dbReference>
<proteinExistence type="predicted"/>
<dbReference type="Proteomes" id="UP000201873">
    <property type="component" value="Segment"/>
</dbReference>
<dbReference type="KEGG" id="vg:29057601"/>
<dbReference type="OrthoDB" id="8435at10239"/>
<name>A0A1C9KBH6_9POXV</name>
<dbReference type="EMBL" id="KU749310">
    <property type="protein sequence ID" value="AOP31502.1"/>
    <property type="molecule type" value="Genomic_DNA"/>
</dbReference>
<protein>
    <submittedName>
        <fullName evidence="1">Il-1 receptor antagonist</fullName>
    </submittedName>
</protein>
<organism evidence="1 2">
    <name type="scientific">Skunkpox virus</name>
    <dbReference type="NCBI Taxonomy" id="160796"/>
    <lineage>
        <taxon>Viruses</taxon>
        <taxon>Varidnaviria</taxon>
        <taxon>Bamfordvirae</taxon>
        <taxon>Nucleocytoviricota</taxon>
        <taxon>Pokkesviricetes</taxon>
        <taxon>Chitovirales</taxon>
        <taxon>Poxviridae</taxon>
        <taxon>Chordopoxvirinae</taxon>
        <taxon>Orthopoxvirus</taxon>
        <taxon>Orthopoxvirus skunkpox</taxon>
    </lineage>
</organism>